<accession>A0ABR5SB21</accession>
<evidence type="ECO:0000313" key="2">
    <source>
        <dbReference type="Proteomes" id="UP000060487"/>
    </source>
</evidence>
<sequence>MTNMKPVCLQCNCALPKDHFALNRKLLGRRTKNLFCIKCLAVYLDCTEEDLLVKIEEFKEQGCQLF</sequence>
<protein>
    <submittedName>
        <fullName evidence="1">Uncharacterized protein</fullName>
    </submittedName>
</protein>
<reference evidence="1 2" key="1">
    <citation type="submission" date="2015-11" db="EMBL/GenBank/DDBJ databases">
        <authorList>
            <person name="Lin W."/>
        </authorList>
    </citation>
    <scope>NUCLEOTIDE SEQUENCE [LARGE SCALE GENOMIC DNA]</scope>
    <source>
        <strain evidence="1 2">HCH-1</strain>
    </source>
</reference>
<evidence type="ECO:0000313" key="1">
    <source>
        <dbReference type="EMBL" id="KWT75637.1"/>
    </source>
</evidence>
<gene>
    <name evidence="1" type="ORF">ASN18_3237</name>
</gene>
<keyword evidence="2" id="KW-1185">Reference proteome</keyword>
<name>A0ABR5SB21_9BACT</name>
<dbReference type="Proteomes" id="UP000060487">
    <property type="component" value="Unassembled WGS sequence"/>
</dbReference>
<comment type="caution">
    <text evidence="1">The sequence shown here is derived from an EMBL/GenBank/DDBJ whole genome shotgun (WGS) entry which is preliminary data.</text>
</comment>
<organism evidence="1 2">
    <name type="scientific">Candidatus Magnetominusculus xianensis</name>
    <dbReference type="NCBI Taxonomy" id="1748249"/>
    <lineage>
        <taxon>Bacteria</taxon>
        <taxon>Pseudomonadati</taxon>
        <taxon>Nitrospirota</taxon>
        <taxon>Nitrospiria</taxon>
        <taxon>Nitrospirales</taxon>
        <taxon>Nitrospiraceae</taxon>
        <taxon>Candidatus Magnetominusculus</taxon>
    </lineage>
</organism>
<dbReference type="EMBL" id="LNQR01000129">
    <property type="protein sequence ID" value="KWT75637.1"/>
    <property type="molecule type" value="Genomic_DNA"/>
</dbReference>
<proteinExistence type="predicted"/>